<feature type="domain" description="Polysaccharide pyruvyl transferase" evidence="1">
    <location>
        <begin position="13"/>
        <end position="299"/>
    </location>
</feature>
<evidence type="ECO:0000313" key="3">
    <source>
        <dbReference type="Proteomes" id="UP000192391"/>
    </source>
</evidence>
<dbReference type="InterPro" id="IPR007345">
    <property type="entry name" value="Polysacch_pyruvyl_Trfase"/>
</dbReference>
<dbReference type="EMBL" id="CP019962">
    <property type="protein sequence ID" value="ARD67081.1"/>
    <property type="molecule type" value="Genomic_DNA"/>
</dbReference>
<dbReference type="Pfam" id="PF04230">
    <property type="entry name" value="PS_pyruv_trans"/>
    <property type="match status" value="1"/>
</dbReference>
<dbReference type="AlphaFoldDB" id="A0AAC9QWV2"/>
<sequence length="364" mass="43011">MKVGILTWHKAINHGAVLQAYASCEIIKVLGYDPKILNYSWNLYEDKRKLQKFFRRVKTFSPQKAIWFYHHKKLYKEKIKNFEEFVTNKLPIGKLFYEEKNLDAVYIGSDMVFDITQGYNPYMYGLGVPSNYIFSYAASFGYTTINEIKTDDHYNQIVEGLSKMKAIGYRDENTKKICEELNISVKMTENIDPVLCYGFEKEISAWDSKKWRGKKYILIYAYGSLINERKTISQLKKFSKEKELNIISCGYYHSWCDENIPASPQEFLEMFKYAKYVVTDTFHGTIFSLILHKKFVTIISKNGFKVKYLLDNIHMSDRIKKDEITKVLIQDIDYKYYDNWIENARKKSKSFINLNLEKAQKNNC</sequence>
<proteinExistence type="predicted"/>
<dbReference type="KEGG" id="elim:B2M23_16745"/>
<accession>A0AAC9QWV2</accession>
<evidence type="ECO:0000313" key="2">
    <source>
        <dbReference type="EMBL" id="ARD67081.1"/>
    </source>
</evidence>
<name>A0AAC9QWV2_EUBLI</name>
<dbReference type="Proteomes" id="UP000192391">
    <property type="component" value="Chromosome"/>
</dbReference>
<organism evidence="2 3">
    <name type="scientific">Eubacterium limosum</name>
    <dbReference type="NCBI Taxonomy" id="1736"/>
    <lineage>
        <taxon>Bacteria</taxon>
        <taxon>Bacillati</taxon>
        <taxon>Bacillota</taxon>
        <taxon>Clostridia</taxon>
        <taxon>Eubacteriales</taxon>
        <taxon>Eubacteriaceae</taxon>
        <taxon>Eubacterium</taxon>
    </lineage>
</organism>
<gene>
    <name evidence="2" type="ORF">B2M23_16745</name>
</gene>
<reference evidence="3" key="1">
    <citation type="journal article" date="2017" name="Sci. Rep.">
        <title>Determination of the Genome and Primary Transcriptome of Syngas Fermenting Eubacterium limosum ATCC 8486.</title>
        <authorList>
            <person name="Song Y."/>
            <person name="Shin J."/>
            <person name="Jeong Y."/>
            <person name="Jin S."/>
            <person name="Lee J.K."/>
            <person name="Kim D.R."/>
            <person name="Kim S.C."/>
            <person name="Cho S."/>
            <person name="Cho B.K."/>
        </authorList>
    </citation>
    <scope>NUCLEOTIDE SEQUENCE [LARGE SCALE GENOMIC DNA]</scope>
    <source>
        <strain evidence="3">ATCC 8486</strain>
    </source>
</reference>
<dbReference type="RefSeq" id="WP_038352369.1">
    <property type="nucleotide sequence ID" value="NZ_CP019962.1"/>
</dbReference>
<protein>
    <recommendedName>
        <fullName evidence="1">Polysaccharide pyruvyl transferase domain-containing protein</fullName>
    </recommendedName>
</protein>
<evidence type="ECO:0000259" key="1">
    <source>
        <dbReference type="Pfam" id="PF04230"/>
    </source>
</evidence>